<name>A0A820NHM8_9BILA</name>
<evidence type="ECO:0000313" key="2">
    <source>
        <dbReference type="Proteomes" id="UP000663874"/>
    </source>
</evidence>
<protein>
    <submittedName>
        <fullName evidence="1">Uncharacterized protein</fullName>
    </submittedName>
</protein>
<dbReference type="AlphaFoldDB" id="A0A820NHM8"/>
<gene>
    <name evidence="1" type="ORF">FNK824_LOCUS43518</name>
</gene>
<evidence type="ECO:0000313" key="1">
    <source>
        <dbReference type="EMBL" id="CAF4387779.1"/>
    </source>
</evidence>
<accession>A0A820NHM8</accession>
<feature type="non-terminal residue" evidence="1">
    <location>
        <position position="24"/>
    </location>
</feature>
<comment type="caution">
    <text evidence="1">The sequence shown here is derived from an EMBL/GenBank/DDBJ whole genome shotgun (WGS) entry which is preliminary data.</text>
</comment>
<reference evidence="1" key="1">
    <citation type="submission" date="2021-02" db="EMBL/GenBank/DDBJ databases">
        <authorList>
            <person name="Nowell W R."/>
        </authorList>
    </citation>
    <scope>NUCLEOTIDE SEQUENCE</scope>
</reference>
<organism evidence="1 2">
    <name type="scientific">Rotaria sordida</name>
    <dbReference type="NCBI Taxonomy" id="392033"/>
    <lineage>
        <taxon>Eukaryota</taxon>
        <taxon>Metazoa</taxon>
        <taxon>Spiralia</taxon>
        <taxon>Gnathifera</taxon>
        <taxon>Rotifera</taxon>
        <taxon>Eurotatoria</taxon>
        <taxon>Bdelloidea</taxon>
        <taxon>Philodinida</taxon>
        <taxon>Philodinidae</taxon>
        <taxon>Rotaria</taxon>
    </lineage>
</organism>
<proteinExistence type="predicted"/>
<sequence length="24" mass="2888">MDDQFFLRRADISDINALSQLYQK</sequence>
<dbReference type="EMBL" id="CAJOBE010061539">
    <property type="protein sequence ID" value="CAF4387779.1"/>
    <property type="molecule type" value="Genomic_DNA"/>
</dbReference>
<dbReference type="Proteomes" id="UP000663874">
    <property type="component" value="Unassembled WGS sequence"/>
</dbReference>